<dbReference type="Proteomes" id="UP000247773">
    <property type="component" value="Genome"/>
</dbReference>
<accession>A0A2U7NBW4</accession>
<evidence type="ECO:0000313" key="2">
    <source>
        <dbReference type="Proteomes" id="UP000247773"/>
    </source>
</evidence>
<evidence type="ECO:0000313" key="1">
    <source>
        <dbReference type="EMBL" id="ASD52119.1"/>
    </source>
</evidence>
<gene>
    <name evidence="1" type="ORF">PspYZU05_167</name>
</gene>
<sequence length="91" mass="10481">MLRYLLICVLLVFASFSSSPRGAEAKDSYFEGALKIYSQFKEPSRLESEKFFEFVRIKWEQGSCSNNCTEQGKRAGMEYANLKKVELDGDY</sequence>
<keyword evidence="2" id="KW-1185">Reference proteome</keyword>
<reference evidence="1 2" key="1">
    <citation type="submission" date="2017-04" db="EMBL/GenBank/DDBJ databases">
        <title>Isolation of lytic bacteriophages infecting Pseudomonas strains for biocontrol of fish and shrimp spoilage during chilled storage.</title>
        <authorList>
            <person name="Yang Z."/>
            <person name="Tao X."/>
            <person name="Gao L."/>
            <person name="Rao S."/>
        </authorList>
    </citation>
    <scope>NUCLEOTIDE SEQUENCE [LARGE SCALE GENOMIC DNA]</scope>
</reference>
<name>A0A2U7NBW4_9CAUD</name>
<protein>
    <submittedName>
        <fullName evidence="1">Lysis inhibition regulator</fullName>
    </submittedName>
</protein>
<dbReference type="Pfam" id="PF24205">
    <property type="entry name" value="Antiholin"/>
    <property type="match status" value="1"/>
</dbReference>
<proteinExistence type="predicted"/>
<dbReference type="InterPro" id="IPR034696">
    <property type="entry name" value="RI_T4"/>
</dbReference>
<organism evidence="1 2">
    <name type="scientific">Pseudomonas phage PspYZU05</name>
    <dbReference type="NCBI Taxonomy" id="1983556"/>
    <lineage>
        <taxon>Viruses</taxon>
        <taxon>Duplodnaviria</taxon>
        <taxon>Heunggongvirae</taxon>
        <taxon>Uroviricota</taxon>
        <taxon>Caudoviricetes</taxon>
        <taxon>Pantevenvirales</taxon>
        <taxon>Straboviridae</taxon>
        <taxon>Jiangsuvirus</taxon>
        <taxon>Jiangsuvirus pspyzu05</taxon>
    </lineage>
</organism>
<dbReference type="EMBL" id="KY971610">
    <property type="protein sequence ID" value="ASD52119.1"/>
    <property type="molecule type" value="Genomic_DNA"/>
</dbReference>